<dbReference type="InterPro" id="IPR027461">
    <property type="entry name" value="Carboxypeptidase_A_C_sf"/>
</dbReference>
<dbReference type="InterPro" id="IPR027478">
    <property type="entry name" value="LdcA_N"/>
</dbReference>
<comment type="similarity">
    <text evidence="1">Belongs to the peptidase S66 family.</text>
</comment>
<proteinExistence type="inferred from homology"/>
<evidence type="ECO:0000256" key="2">
    <source>
        <dbReference type="ARBA" id="ARBA00022645"/>
    </source>
</evidence>
<keyword evidence="3" id="KW-0645">Protease</keyword>
<dbReference type="RefSeq" id="WP_243535448.1">
    <property type="nucleotide sequence ID" value="NZ_CP093442.1"/>
</dbReference>
<dbReference type="SUPFAM" id="SSF52317">
    <property type="entry name" value="Class I glutamine amidotransferase-like"/>
    <property type="match status" value="1"/>
</dbReference>
<evidence type="ECO:0000313" key="8">
    <source>
        <dbReference type="Proteomes" id="UP000830116"/>
    </source>
</evidence>
<evidence type="ECO:0000259" key="6">
    <source>
        <dbReference type="Pfam" id="PF17676"/>
    </source>
</evidence>
<protein>
    <submittedName>
        <fullName evidence="7">LD-carboxypeptidase</fullName>
    </submittedName>
</protein>
<keyword evidence="5" id="KW-0720">Serine protease</keyword>
<name>A0ABY4C8J7_9BACT</name>
<dbReference type="SUPFAM" id="SSF141986">
    <property type="entry name" value="LD-carboxypeptidase A C-terminal domain-like"/>
    <property type="match status" value="1"/>
</dbReference>
<dbReference type="Gene3D" id="3.40.50.10740">
    <property type="entry name" value="Class I glutamine amidotransferase-like"/>
    <property type="match status" value="1"/>
</dbReference>
<dbReference type="InterPro" id="IPR003507">
    <property type="entry name" value="S66_fam"/>
</dbReference>
<evidence type="ECO:0000256" key="3">
    <source>
        <dbReference type="ARBA" id="ARBA00022670"/>
    </source>
</evidence>
<dbReference type="Proteomes" id="UP000830116">
    <property type="component" value="Chromosome"/>
</dbReference>
<dbReference type="Gene3D" id="3.50.30.60">
    <property type="entry name" value="LD-carboxypeptidase A C-terminal domain-like"/>
    <property type="match status" value="1"/>
</dbReference>
<keyword evidence="2" id="KW-0121">Carboxypeptidase</keyword>
<dbReference type="InterPro" id="IPR029062">
    <property type="entry name" value="Class_I_gatase-like"/>
</dbReference>
<evidence type="ECO:0000313" key="7">
    <source>
        <dbReference type="EMBL" id="UOE99950.1"/>
    </source>
</evidence>
<dbReference type="InterPro" id="IPR040921">
    <property type="entry name" value="Peptidase_S66C"/>
</dbReference>
<sequence>MKSQGLIKVTDMFESKDENLERLGDLQLKRLSSDAFFLGIGNKFQKDDHLMALKGGYEAIRHIDKVKELIKVGVKSLSGHSDLTTTLLALMHSPVHAIHGPMFLPDFTESKGVESITWDSYSNLLHSITINRTVHSQFWRPQKQNLFVDWFSKERFRDVRPSVSPREFHLETNITRKFCGIAIGGNLSIFLRQCGTHYLNEFYLQQKNILFLEEWSSPIADVLNMLYYLKLKGTLKNTNLICFGSICPTEYSTSIYDHSIFKEIADLVGVPCVFGVNFGHVQPQYSFLLGKMTQVEVSSSEIEVHQRLDSQNFS</sequence>
<keyword evidence="4" id="KW-0378">Hydrolase</keyword>
<dbReference type="PANTHER" id="PTHR30237:SF2">
    <property type="entry name" value="MUREIN TETRAPEPTIDE CARBOXYPEPTIDASE"/>
    <property type="match status" value="1"/>
</dbReference>
<keyword evidence="8" id="KW-1185">Reference proteome</keyword>
<reference evidence="7" key="1">
    <citation type="submission" date="2022-03" db="EMBL/GenBank/DDBJ databases">
        <title>Genome Identification and Characterization of new species Bdellovibrio reynosense LBG001 sp. nov. from a Mexico soil sample.</title>
        <authorList>
            <person name="Camilli A."/>
            <person name="Ajao Y."/>
            <person name="Guo X."/>
        </authorList>
    </citation>
    <scope>NUCLEOTIDE SEQUENCE</scope>
    <source>
        <strain evidence="7">LBG001</strain>
    </source>
</reference>
<evidence type="ECO:0000256" key="4">
    <source>
        <dbReference type="ARBA" id="ARBA00022801"/>
    </source>
</evidence>
<gene>
    <name evidence="7" type="ORF">MNR06_09590</name>
</gene>
<feature type="domain" description="LD-carboxypeptidase C-terminal" evidence="6">
    <location>
        <begin position="180"/>
        <end position="294"/>
    </location>
</feature>
<dbReference type="PANTHER" id="PTHR30237">
    <property type="entry name" value="MURAMOYLTETRAPEPTIDE CARBOXYPEPTIDASE"/>
    <property type="match status" value="1"/>
</dbReference>
<dbReference type="EMBL" id="CP093442">
    <property type="protein sequence ID" value="UOE99950.1"/>
    <property type="molecule type" value="Genomic_DNA"/>
</dbReference>
<accession>A0ABY4C8J7</accession>
<dbReference type="Pfam" id="PF17676">
    <property type="entry name" value="Peptidase_S66C"/>
    <property type="match status" value="1"/>
</dbReference>
<organism evidence="7 8">
    <name type="scientific">Bdellovibrio reynosensis</name>
    <dbReference type="NCBI Taxonomy" id="2835041"/>
    <lineage>
        <taxon>Bacteria</taxon>
        <taxon>Pseudomonadati</taxon>
        <taxon>Bdellovibrionota</taxon>
        <taxon>Bdellovibrionia</taxon>
        <taxon>Bdellovibrionales</taxon>
        <taxon>Pseudobdellovibrionaceae</taxon>
        <taxon>Bdellovibrio</taxon>
    </lineage>
</organism>
<evidence type="ECO:0000256" key="5">
    <source>
        <dbReference type="ARBA" id="ARBA00022825"/>
    </source>
</evidence>
<evidence type="ECO:0000256" key="1">
    <source>
        <dbReference type="ARBA" id="ARBA00010233"/>
    </source>
</evidence>